<dbReference type="Pfam" id="PF00431">
    <property type="entry name" value="CUB"/>
    <property type="match status" value="2"/>
</dbReference>
<evidence type="ECO:0000313" key="7">
    <source>
        <dbReference type="Proteomes" id="UP000694522"/>
    </source>
</evidence>
<dbReference type="SMART" id="SM00032">
    <property type="entry name" value="CCP"/>
    <property type="match status" value="1"/>
</dbReference>
<dbReference type="PROSITE" id="PS01180">
    <property type="entry name" value="CUB"/>
    <property type="match status" value="1"/>
</dbReference>
<evidence type="ECO:0000259" key="5">
    <source>
        <dbReference type="PROSITE" id="PS50923"/>
    </source>
</evidence>
<keyword evidence="2" id="KW-1015">Disulfide bond</keyword>
<feature type="domain" description="Sushi" evidence="5">
    <location>
        <begin position="40"/>
        <end position="99"/>
    </location>
</feature>
<organism evidence="6 7">
    <name type="scientific">Amazona collaria</name>
    <name type="common">yellow-billed parrot</name>
    <dbReference type="NCBI Taxonomy" id="241587"/>
    <lineage>
        <taxon>Eukaryota</taxon>
        <taxon>Metazoa</taxon>
        <taxon>Chordata</taxon>
        <taxon>Craniata</taxon>
        <taxon>Vertebrata</taxon>
        <taxon>Euteleostomi</taxon>
        <taxon>Archelosauria</taxon>
        <taxon>Archosauria</taxon>
        <taxon>Dinosauria</taxon>
        <taxon>Saurischia</taxon>
        <taxon>Theropoda</taxon>
        <taxon>Coelurosauria</taxon>
        <taxon>Aves</taxon>
        <taxon>Neognathae</taxon>
        <taxon>Neoaves</taxon>
        <taxon>Telluraves</taxon>
        <taxon>Australaves</taxon>
        <taxon>Psittaciformes</taxon>
        <taxon>Psittacidae</taxon>
        <taxon>Amazona</taxon>
    </lineage>
</organism>
<dbReference type="InterPro" id="IPR035976">
    <property type="entry name" value="Sushi/SCR/CCP_sf"/>
</dbReference>
<evidence type="ECO:0000256" key="2">
    <source>
        <dbReference type="ARBA" id="ARBA00023157"/>
    </source>
</evidence>
<keyword evidence="7" id="KW-1185">Reference proteome</keyword>
<evidence type="ECO:0000259" key="4">
    <source>
        <dbReference type="PROSITE" id="PS01180"/>
    </source>
</evidence>
<sequence length="349" mass="38770">ILGTTIPPLLNSTSNNLYLNFQSDISVSAAGFHLEYTGLDSCPEPQTPSNGIKVGDRYMVGDVVSFQCDQGYSLQGHSHITCMPGPVRRWNYPIPICLAQCGGAMSDFSGVILSPGFPGNYPSSLDCTWTIKLPVGFGVHLQFVNFSTETIHDYLEVRSGSTETSTVIGRLSGPQLPASLFSTTHETSLYFHSDYSQNKQGFHIVYQGEIFDILTRLIGWSSWNKIFPLFYPTNTRTPLSTFSASCIWLFLSTNTVKNYIICLNKEKTFCICFLRDGPDQTSPQIGQFSGNTALESVYSTSNQILIKFHSDFTTSGFFVLSYHGKNNCCRRDVNESELHCTVNIKLPLN</sequence>
<dbReference type="SMART" id="SM00042">
    <property type="entry name" value="CUB"/>
    <property type="match status" value="2"/>
</dbReference>
<dbReference type="AlphaFoldDB" id="A0A8B9F3F8"/>
<dbReference type="Ensembl" id="ENSACOT00000004408.1">
    <property type="protein sequence ID" value="ENSACOP00000004240.1"/>
    <property type="gene ID" value="ENSACOG00000003001.1"/>
</dbReference>
<dbReference type="CDD" id="cd00041">
    <property type="entry name" value="CUB"/>
    <property type="match status" value="1"/>
</dbReference>
<dbReference type="PANTHER" id="PTHR24251">
    <property type="entry name" value="OVOCHYMASE-RELATED"/>
    <property type="match status" value="1"/>
</dbReference>
<dbReference type="FunFam" id="2.60.120.290:FF:000001">
    <property type="entry name" value="CUB and sushi domain-containing protein 3 isoform X1"/>
    <property type="match status" value="1"/>
</dbReference>
<reference evidence="6" key="1">
    <citation type="submission" date="2025-08" db="UniProtKB">
        <authorList>
            <consortium name="Ensembl"/>
        </authorList>
    </citation>
    <scope>IDENTIFICATION</scope>
</reference>
<protein>
    <recommendedName>
        <fullName evidence="8">CUB and Sushi multiple domains 3a</fullName>
    </recommendedName>
</protein>
<dbReference type="SUPFAM" id="SSF57535">
    <property type="entry name" value="Complement control module/SCR domain"/>
    <property type="match status" value="1"/>
</dbReference>
<name>A0A8B9F3F8_9PSIT</name>
<dbReference type="Proteomes" id="UP000694522">
    <property type="component" value="Unplaced"/>
</dbReference>
<dbReference type="InterPro" id="IPR035914">
    <property type="entry name" value="Sperma_CUB_dom_sf"/>
</dbReference>
<dbReference type="Pfam" id="PF00084">
    <property type="entry name" value="Sushi"/>
    <property type="match status" value="1"/>
</dbReference>
<accession>A0A8B9F3F8</accession>
<dbReference type="Gene3D" id="2.60.120.290">
    <property type="entry name" value="Spermadhesin, CUB domain"/>
    <property type="match status" value="3"/>
</dbReference>
<reference evidence="6" key="2">
    <citation type="submission" date="2025-09" db="UniProtKB">
        <authorList>
            <consortium name="Ensembl"/>
        </authorList>
    </citation>
    <scope>IDENTIFICATION</scope>
</reference>
<feature type="domain" description="CUB" evidence="4">
    <location>
        <begin position="101"/>
        <end position="209"/>
    </location>
</feature>
<evidence type="ECO:0000256" key="1">
    <source>
        <dbReference type="ARBA" id="ARBA00022737"/>
    </source>
</evidence>
<dbReference type="PANTHER" id="PTHR24251:SF37">
    <property type="entry name" value="CUB DOMAIN-CONTAINING PROTEIN"/>
    <property type="match status" value="1"/>
</dbReference>
<proteinExistence type="predicted"/>
<dbReference type="Gene3D" id="2.10.70.10">
    <property type="entry name" value="Complement Module, domain 1"/>
    <property type="match status" value="1"/>
</dbReference>
<dbReference type="InterPro" id="IPR000436">
    <property type="entry name" value="Sushi_SCR_CCP_dom"/>
</dbReference>
<dbReference type="InterPro" id="IPR000859">
    <property type="entry name" value="CUB_dom"/>
</dbReference>
<keyword evidence="1" id="KW-0677">Repeat</keyword>
<evidence type="ECO:0000256" key="3">
    <source>
        <dbReference type="PROSITE-ProRule" id="PRU00302"/>
    </source>
</evidence>
<evidence type="ECO:0008006" key="8">
    <source>
        <dbReference type="Google" id="ProtNLM"/>
    </source>
</evidence>
<dbReference type="PROSITE" id="PS50923">
    <property type="entry name" value="SUSHI"/>
    <property type="match status" value="1"/>
</dbReference>
<evidence type="ECO:0000313" key="6">
    <source>
        <dbReference type="Ensembl" id="ENSACOP00000004240.1"/>
    </source>
</evidence>
<keyword evidence="3" id="KW-0768">Sushi</keyword>
<dbReference type="SUPFAM" id="SSF49854">
    <property type="entry name" value="Spermadhesin, CUB domain"/>
    <property type="match status" value="3"/>
</dbReference>
<comment type="caution">
    <text evidence="3">Lacks conserved residue(s) required for the propagation of feature annotation.</text>
</comment>
<dbReference type="CDD" id="cd00033">
    <property type="entry name" value="CCP"/>
    <property type="match status" value="1"/>
</dbReference>
<dbReference type="FunFam" id="2.10.70.10:FF:000002">
    <property type="entry name" value="CUB and Sushi multiple domains 3"/>
    <property type="match status" value="1"/>
</dbReference>